<evidence type="ECO:0000256" key="3">
    <source>
        <dbReference type="ARBA" id="ARBA00022723"/>
    </source>
</evidence>
<sequence length="211" mass="24306">MNFSLRVSRSCLLCRQFSRIQNQKPEIFSGPLDEILAVLSSSNEIIDLQPLFFRFTLTTTISLLFEEGSSSSSSSSPSSPLSQSEHDLFSQNFTYTSLISALRLRLSDLCWLYTPPQYTSACRQIKKYAEHFVHQALHDRKENRDAALERHPFILDLYDELRDVGLVRDQLLHVLLVGRDTAACLLSWTLSVWMDAVVWRFFLGENDDDDY</sequence>
<dbReference type="InterPro" id="IPR047146">
    <property type="entry name" value="Cyt_P450_E_CYP52_fungi"/>
</dbReference>
<proteinExistence type="inferred from homology"/>
<gene>
    <name evidence="7" type="ORF">BPAE_0065g00580</name>
</gene>
<dbReference type="Proteomes" id="UP000297910">
    <property type="component" value="Unassembled WGS sequence"/>
</dbReference>
<dbReference type="GO" id="GO:0016705">
    <property type="term" value="F:oxidoreductase activity, acting on paired donors, with incorporation or reduction of molecular oxygen"/>
    <property type="evidence" value="ECO:0007669"/>
    <property type="project" value="InterPro"/>
</dbReference>
<dbReference type="Gene3D" id="1.10.630.10">
    <property type="entry name" value="Cytochrome P450"/>
    <property type="match status" value="1"/>
</dbReference>
<dbReference type="GO" id="GO:0020037">
    <property type="term" value="F:heme binding"/>
    <property type="evidence" value="ECO:0007669"/>
    <property type="project" value="InterPro"/>
</dbReference>
<reference evidence="7 8" key="1">
    <citation type="submission" date="2017-12" db="EMBL/GenBank/DDBJ databases">
        <title>Comparative genomics of Botrytis spp.</title>
        <authorList>
            <person name="Valero-Jimenez C.A."/>
            <person name="Tapia P."/>
            <person name="Veloso J."/>
            <person name="Silva-Moreno E."/>
            <person name="Staats M."/>
            <person name="Valdes J.H."/>
            <person name="Van Kan J.A.L."/>
        </authorList>
    </citation>
    <scope>NUCLEOTIDE SEQUENCE [LARGE SCALE GENOMIC DNA]</scope>
    <source>
        <strain evidence="7 8">Bp0003</strain>
    </source>
</reference>
<keyword evidence="8" id="KW-1185">Reference proteome</keyword>
<name>A0A4Z1FVL9_9HELO</name>
<accession>A0A4Z1FVL9</accession>
<evidence type="ECO:0000256" key="2">
    <source>
        <dbReference type="ARBA" id="ARBA00010617"/>
    </source>
</evidence>
<evidence type="ECO:0000256" key="6">
    <source>
        <dbReference type="ARBA" id="ARBA00023033"/>
    </source>
</evidence>
<keyword evidence="4" id="KW-0560">Oxidoreductase</keyword>
<keyword evidence="3" id="KW-0479">Metal-binding</keyword>
<dbReference type="InterPro" id="IPR036396">
    <property type="entry name" value="Cyt_P450_sf"/>
</dbReference>
<evidence type="ECO:0000256" key="1">
    <source>
        <dbReference type="ARBA" id="ARBA00001971"/>
    </source>
</evidence>
<dbReference type="SUPFAM" id="SSF48264">
    <property type="entry name" value="Cytochrome P450"/>
    <property type="match status" value="1"/>
</dbReference>
<comment type="cofactor">
    <cofactor evidence="1">
        <name>heme</name>
        <dbReference type="ChEBI" id="CHEBI:30413"/>
    </cofactor>
</comment>
<protein>
    <submittedName>
        <fullName evidence="7">Uncharacterized protein</fullName>
    </submittedName>
</protein>
<dbReference type="AlphaFoldDB" id="A0A4Z1FVL9"/>
<dbReference type="EMBL" id="PQXI01000065">
    <property type="protein sequence ID" value="TGO26183.1"/>
    <property type="molecule type" value="Genomic_DNA"/>
</dbReference>
<organism evidence="7 8">
    <name type="scientific">Botrytis paeoniae</name>
    <dbReference type="NCBI Taxonomy" id="278948"/>
    <lineage>
        <taxon>Eukaryota</taxon>
        <taxon>Fungi</taxon>
        <taxon>Dikarya</taxon>
        <taxon>Ascomycota</taxon>
        <taxon>Pezizomycotina</taxon>
        <taxon>Leotiomycetes</taxon>
        <taxon>Helotiales</taxon>
        <taxon>Sclerotiniaceae</taxon>
        <taxon>Botrytis</taxon>
    </lineage>
</organism>
<dbReference type="PANTHER" id="PTHR24287:SF18">
    <property type="entry name" value="CYTOCHROME P450 MONOOXYGENASE APDE-RELATED"/>
    <property type="match status" value="1"/>
</dbReference>
<keyword evidence="6" id="KW-0503">Monooxygenase</keyword>
<comment type="caution">
    <text evidence="7">The sequence shown here is derived from an EMBL/GenBank/DDBJ whole genome shotgun (WGS) entry which is preliminary data.</text>
</comment>
<evidence type="ECO:0000256" key="4">
    <source>
        <dbReference type="ARBA" id="ARBA00023002"/>
    </source>
</evidence>
<dbReference type="GO" id="GO:0004497">
    <property type="term" value="F:monooxygenase activity"/>
    <property type="evidence" value="ECO:0007669"/>
    <property type="project" value="UniProtKB-KW"/>
</dbReference>
<evidence type="ECO:0000313" key="7">
    <source>
        <dbReference type="EMBL" id="TGO26183.1"/>
    </source>
</evidence>
<comment type="similarity">
    <text evidence="2">Belongs to the cytochrome P450 family.</text>
</comment>
<keyword evidence="5" id="KW-0408">Iron</keyword>
<dbReference type="GO" id="GO:0005506">
    <property type="term" value="F:iron ion binding"/>
    <property type="evidence" value="ECO:0007669"/>
    <property type="project" value="InterPro"/>
</dbReference>
<evidence type="ECO:0000313" key="8">
    <source>
        <dbReference type="Proteomes" id="UP000297910"/>
    </source>
</evidence>
<evidence type="ECO:0000256" key="5">
    <source>
        <dbReference type="ARBA" id="ARBA00023004"/>
    </source>
</evidence>
<dbReference type="PANTHER" id="PTHR24287">
    <property type="entry name" value="P450, PUTATIVE (EUROFUNG)-RELATED"/>
    <property type="match status" value="1"/>
</dbReference>